<proteinExistence type="predicted"/>
<dbReference type="HOGENOM" id="CLU_135062_0_0_7"/>
<gene>
    <name evidence="2" type="ordered locus">Arnit_0743</name>
</gene>
<evidence type="ECO:0000256" key="1">
    <source>
        <dbReference type="SAM" id="Coils"/>
    </source>
</evidence>
<reference evidence="2 3" key="1">
    <citation type="journal article" date="2010" name="Stand. Genomic Sci.">
        <title>Complete genome sequence of Arcobacter nitrofigilis type strain (CI).</title>
        <authorList>
            <person name="Pati A."/>
            <person name="Gronow S."/>
            <person name="Lapidus A."/>
            <person name="Copeland A."/>
            <person name="Glavina Del Rio T."/>
            <person name="Nolan M."/>
            <person name="Lucas S."/>
            <person name="Tice H."/>
            <person name="Cheng J.F."/>
            <person name="Han C."/>
            <person name="Chertkov O."/>
            <person name="Bruce D."/>
            <person name="Tapia R."/>
            <person name="Goodwin L."/>
            <person name="Pitluck S."/>
            <person name="Liolios K."/>
            <person name="Ivanova N."/>
            <person name="Mavromatis K."/>
            <person name="Chen A."/>
            <person name="Palaniappan K."/>
            <person name="Land M."/>
            <person name="Hauser L."/>
            <person name="Chang Y.J."/>
            <person name="Jeffries C.D."/>
            <person name="Detter J.C."/>
            <person name="Rohde M."/>
            <person name="Goker M."/>
            <person name="Bristow J."/>
            <person name="Eisen J.A."/>
            <person name="Markowitz V."/>
            <person name="Hugenholtz P."/>
            <person name="Klenk H.P."/>
            <person name="Kyrpides N.C."/>
        </authorList>
    </citation>
    <scope>NUCLEOTIDE SEQUENCE [LARGE SCALE GENOMIC DNA]</scope>
    <source>
        <strain evidence="3">ATCC 33309 / DSM 7299 / CCUG 15893 / LMG 7604 / NCTC 12251 / CI</strain>
    </source>
</reference>
<dbReference type="RefSeq" id="WP_013134553.1">
    <property type="nucleotide sequence ID" value="NC_014166.1"/>
</dbReference>
<dbReference type="AlphaFoldDB" id="D5V2H5"/>
<sequence>MPDLTTIGVALSSLKTSMDIAKALKNSTVSLSEAEQKLKVAELISSLADLKTELADVKINLIDKDDEIKKLKEELKDKDIRIFDGDVYWKEVNGNKEGPYCPTCLDVEKLSVRLHKEGPGWWCKKCKDHFGDKDVLHFNFSDFKRNKF</sequence>
<accession>D5V2H5</accession>
<keyword evidence="3" id="KW-1185">Reference proteome</keyword>
<dbReference type="OrthoDB" id="5461017at2"/>
<name>D5V2H5_ARCNC</name>
<evidence type="ECO:0000313" key="3">
    <source>
        <dbReference type="Proteomes" id="UP000000939"/>
    </source>
</evidence>
<organism evidence="2 3">
    <name type="scientific">Arcobacter nitrofigilis (strain ATCC 33309 / DSM 7299 / CCUG 15893 / LMG 7604 / NCTC 12251 / CI)</name>
    <name type="common">Campylobacter nitrofigilis</name>
    <dbReference type="NCBI Taxonomy" id="572480"/>
    <lineage>
        <taxon>Bacteria</taxon>
        <taxon>Pseudomonadati</taxon>
        <taxon>Campylobacterota</taxon>
        <taxon>Epsilonproteobacteria</taxon>
        <taxon>Campylobacterales</taxon>
        <taxon>Arcobacteraceae</taxon>
        <taxon>Arcobacter</taxon>
    </lineage>
</organism>
<protein>
    <submittedName>
        <fullName evidence="2">Uncharacterized protein</fullName>
    </submittedName>
</protein>
<dbReference type="EMBL" id="CP001999">
    <property type="protein sequence ID" value="ADG92408.1"/>
    <property type="molecule type" value="Genomic_DNA"/>
</dbReference>
<evidence type="ECO:0000313" key="2">
    <source>
        <dbReference type="EMBL" id="ADG92408.1"/>
    </source>
</evidence>
<keyword evidence="1" id="KW-0175">Coiled coil</keyword>
<dbReference type="Proteomes" id="UP000000939">
    <property type="component" value="Chromosome"/>
</dbReference>
<feature type="coiled-coil region" evidence="1">
    <location>
        <begin position="40"/>
        <end position="81"/>
    </location>
</feature>
<dbReference type="eggNOG" id="ENOG5033CJJ">
    <property type="taxonomic scope" value="Bacteria"/>
</dbReference>
<dbReference type="KEGG" id="ant:Arnit_0743"/>